<reference evidence="2 3" key="1">
    <citation type="submission" date="2020-03" db="EMBL/GenBank/DDBJ databases">
        <title>Two novel Motilibacter sp.</title>
        <authorList>
            <person name="Liu S."/>
        </authorList>
    </citation>
    <scope>NUCLEOTIDE SEQUENCE [LARGE SCALE GENOMIC DNA]</scope>
    <source>
        <strain evidence="2 3">E257</strain>
    </source>
</reference>
<dbReference type="CDD" id="cd04861">
    <property type="entry name" value="LigD_Pol_like"/>
    <property type="match status" value="1"/>
</dbReference>
<dbReference type="InterPro" id="IPR052171">
    <property type="entry name" value="NHEJ_LigD"/>
</dbReference>
<dbReference type="EMBL" id="JAANNP010000034">
    <property type="protein sequence ID" value="NHC15517.1"/>
    <property type="molecule type" value="Genomic_DNA"/>
</dbReference>
<dbReference type="Gene3D" id="3.90.920.10">
    <property type="entry name" value="DNA primase, PRIM domain"/>
    <property type="match status" value="1"/>
</dbReference>
<evidence type="ECO:0000313" key="2">
    <source>
        <dbReference type="EMBL" id="NHC15517.1"/>
    </source>
</evidence>
<dbReference type="Pfam" id="PF21686">
    <property type="entry name" value="LigD_Prim-Pol"/>
    <property type="match status" value="1"/>
</dbReference>
<dbReference type="RefSeq" id="WP_166283990.1">
    <property type="nucleotide sequence ID" value="NZ_JAANNP010000034.1"/>
</dbReference>
<evidence type="ECO:0000313" key="3">
    <source>
        <dbReference type="Proteomes" id="UP000800981"/>
    </source>
</evidence>
<sequence>MRTEADVCVDGRVVHVSSLDRVLWPAAGVTKAELLDYYVRVAHALLPHVAGRPVTLHRFPEGIGGPHFFQTRTPPHPPWVRTATLSFPRTGKTFDAPVLDDLPALVWAANLSTLEVHPFLGRVEALDRPTAVAFDLDPGPPAGMRDAAQVALAVHALLEDAGLVGFAKTSGSKGMHVFVPLNGDVTYEATKGFARSVAARLTAVSGGAVTDRMSRALRPGRVFVDWSQNDPGKSTVAVYSLRGTAFPSASTPVTWPEVESVARGQLPELRFGPDDVLERLERLGDLFAPVLSLRQELPPA</sequence>
<comment type="caution">
    <text evidence="2">The sequence shown here is derived from an EMBL/GenBank/DDBJ whole genome shotgun (WGS) entry which is preliminary data.</text>
</comment>
<organism evidence="2 3">
    <name type="scientific">Motilibacter deserti</name>
    <dbReference type="NCBI Taxonomy" id="2714956"/>
    <lineage>
        <taxon>Bacteria</taxon>
        <taxon>Bacillati</taxon>
        <taxon>Actinomycetota</taxon>
        <taxon>Actinomycetes</taxon>
        <taxon>Motilibacterales</taxon>
        <taxon>Motilibacteraceae</taxon>
        <taxon>Motilibacter</taxon>
    </lineage>
</organism>
<keyword evidence="2" id="KW-0436">Ligase</keyword>
<dbReference type="PANTHER" id="PTHR42705:SF2">
    <property type="entry name" value="BIFUNCTIONAL NON-HOMOLOGOUS END JOINING PROTEIN LIGD"/>
    <property type="match status" value="1"/>
</dbReference>
<feature type="domain" description="DNA ligase D polymerase" evidence="1">
    <location>
        <begin position="30"/>
        <end position="287"/>
    </location>
</feature>
<dbReference type="Proteomes" id="UP000800981">
    <property type="component" value="Unassembled WGS sequence"/>
</dbReference>
<dbReference type="NCBIfam" id="TIGR02778">
    <property type="entry name" value="ligD_pol"/>
    <property type="match status" value="1"/>
</dbReference>
<evidence type="ECO:0000259" key="1">
    <source>
        <dbReference type="Pfam" id="PF21686"/>
    </source>
</evidence>
<gene>
    <name evidence="2" type="ORF">G9H71_17190</name>
</gene>
<dbReference type="InterPro" id="IPR014145">
    <property type="entry name" value="LigD_pol_dom"/>
</dbReference>
<dbReference type="PANTHER" id="PTHR42705">
    <property type="entry name" value="BIFUNCTIONAL NON-HOMOLOGOUS END JOINING PROTEIN LIGD"/>
    <property type="match status" value="1"/>
</dbReference>
<accession>A0ABX0GXG4</accession>
<name>A0ABX0GXG4_9ACTN</name>
<dbReference type="GO" id="GO:0016874">
    <property type="term" value="F:ligase activity"/>
    <property type="evidence" value="ECO:0007669"/>
    <property type="project" value="UniProtKB-KW"/>
</dbReference>
<keyword evidence="3" id="KW-1185">Reference proteome</keyword>
<protein>
    <submittedName>
        <fullName evidence="2">ATP-dependent DNA ligase</fullName>
    </submittedName>
</protein>
<proteinExistence type="predicted"/>